<dbReference type="AlphaFoldDB" id="J6KR65"/>
<dbReference type="Proteomes" id="UP000006403">
    <property type="component" value="Unassembled WGS sequence"/>
</dbReference>
<evidence type="ECO:0000313" key="2">
    <source>
        <dbReference type="Proteomes" id="UP000006403"/>
    </source>
</evidence>
<dbReference type="PATRIC" id="fig|1134806.3.peg.171"/>
<name>J6KR65_ENTFC</name>
<evidence type="ECO:0000313" key="1">
    <source>
        <dbReference type="EMBL" id="EJY47993.1"/>
    </source>
</evidence>
<dbReference type="EMBL" id="AMBL01000003">
    <property type="protein sequence ID" value="EJY47993.1"/>
    <property type="molecule type" value="Genomic_DNA"/>
</dbReference>
<dbReference type="HOGENOM" id="CLU_3269711_0_0_9"/>
<accession>J6KR65</accession>
<proteinExistence type="predicted"/>
<sequence length="41" mass="4882">MIRNTLETNFLLNKLFYGNEEYTEEITEALIHLDYVLSTTK</sequence>
<protein>
    <submittedName>
        <fullName evidence="1">Uncharacterized protein</fullName>
    </submittedName>
</protein>
<reference evidence="1 2" key="1">
    <citation type="submission" date="2012-04" db="EMBL/GenBank/DDBJ databases">
        <authorList>
            <person name="Weinstock G."/>
            <person name="Sodergren E."/>
            <person name="Lobos E.A."/>
            <person name="Fulton L."/>
            <person name="Fulton R."/>
            <person name="Courtney L."/>
            <person name="Fronick C."/>
            <person name="O'Laughlin M."/>
            <person name="Godfrey J."/>
            <person name="Wilson R.M."/>
            <person name="Miner T."/>
            <person name="Farmer C."/>
            <person name="Delehaunty K."/>
            <person name="Cordes M."/>
            <person name="Minx P."/>
            <person name="Tomlinson C."/>
            <person name="Chen J."/>
            <person name="Wollam A."/>
            <person name="Pepin K.H."/>
            <person name="Bhonagiri V."/>
            <person name="Zhang X."/>
            <person name="Suruliraj S."/>
            <person name="Warren W."/>
            <person name="Mitreva M."/>
            <person name="Mardis E.R."/>
            <person name="Wilson R.K."/>
        </authorList>
    </citation>
    <scope>NUCLEOTIDE SEQUENCE [LARGE SCALE GENOMIC DNA]</scope>
    <source>
        <strain evidence="1 2">505</strain>
    </source>
</reference>
<comment type="caution">
    <text evidence="1">The sequence shown here is derived from an EMBL/GenBank/DDBJ whole genome shotgun (WGS) entry which is preliminary data.</text>
</comment>
<gene>
    <name evidence="1" type="ORF">HMPREF1348_00180</name>
</gene>
<organism evidence="1 2">
    <name type="scientific">Enterococcus faecium 505</name>
    <dbReference type="NCBI Taxonomy" id="1134806"/>
    <lineage>
        <taxon>Bacteria</taxon>
        <taxon>Bacillati</taxon>
        <taxon>Bacillota</taxon>
        <taxon>Bacilli</taxon>
        <taxon>Lactobacillales</taxon>
        <taxon>Enterococcaceae</taxon>
        <taxon>Enterococcus</taxon>
    </lineage>
</organism>